<gene>
    <name evidence="1" type="ORF">AAE3_LOCUS12341</name>
</gene>
<reference evidence="1 2" key="1">
    <citation type="submission" date="2020-01" db="EMBL/GenBank/DDBJ databases">
        <authorList>
            <person name="Gupta K D."/>
        </authorList>
    </citation>
    <scope>NUCLEOTIDE SEQUENCE [LARGE SCALE GENOMIC DNA]</scope>
</reference>
<dbReference type="AlphaFoldDB" id="A0A8S0XZU2"/>
<name>A0A8S0XZU2_CYCAE</name>
<comment type="caution">
    <text evidence="1">The sequence shown here is derived from an EMBL/GenBank/DDBJ whole genome shotgun (WGS) entry which is preliminary data.</text>
</comment>
<dbReference type="OrthoDB" id="2972000at2759"/>
<sequence>MSRPTNAPPIGPKFSIKVPPGWLVIATAISRKKYMQGVEVGFDIIQPESRIFGSKVGTANDLMRVTLDQASSLPFKDQEDEYQLDITFYFSSGSVNDAEVLVDNNARSNKIHVVKTEKQPGSFVGPDSVTFIVFVEDTPTQEAGTGQFDDGVAMFHLVKNS</sequence>
<accession>A0A8S0XZU2</accession>
<keyword evidence="2" id="KW-1185">Reference proteome</keyword>
<protein>
    <submittedName>
        <fullName evidence="1">Uncharacterized protein</fullName>
    </submittedName>
</protein>
<dbReference type="EMBL" id="CACVBS010000085">
    <property type="protein sequence ID" value="CAA7270101.1"/>
    <property type="molecule type" value="Genomic_DNA"/>
</dbReference>
<evidence type="ECO:0000313" key="2">
    <source>
        <dbReference type="Proteomes" id="UP000467700"/>
    </source>
</evidence>
<organism evidence="1 2">
    <name type="scientific">Cyclocybe aegerita</name>
    <name type="common">Black poplar mushroom</name>
    <name type="synonym">Agrocybe aegerita</name>
    <dbReference type="NCBI Taxonomy" id="1973307"/>
    <lineage>
        <taxon>Eukaryota</taxon>
        <taxon>Fungi</taxon>
        <taxon>Dikarya</taxon>
        <taxon>Basidiomycota</taxon>
        <taxon>Agaricomycotina</taxon>
        <taxon>Agaricomycetes</taxon>
        <taxon>Agaricomycetidae</taxon>
        <taxon>Agaricales</taxon>
        <taxon>Agaricineae</taxon>
        <taxon>Bolbitiaceae</taxon>
        <taxon>Cyclocybe</taxon>
    </lineage>
</organism>
<proteinExistence type="predicted"/>
<evidence type="ECO:0000313" key="1">
    <source>
        <dbReference type="EMBL" id="CAA7270101.1"/>
    </source>
</evidence>
<dbReference type="Proteomes" id="UP000467700">
    <property type="component" value="Unassembled WGS sequence"/>
</dbReference>